<dbReference type="eggNOG" id="ENOG502RNF8">
    <property type="taxonomic scope" value="Eukaryota"/>
</dbReference>
<dbReference type="HOGENOM" id="CLU_1517941_0_0_1"/>
<gene>
    <name evidence="3" type="primary">20346040</name>
    <name evidence="2" type="ORF">GGTG_05582</name>
</gene>
<reference evidence="2" key="3">
    <citation type="submission" date="2010-09" db="EMBL/GenBank/DDBJ databases">
        <title>Annotation of Gaeumannomyces graminis var. tritici R3-111a-1.</title>
        <authorList>
            <consortium name="The Broad Institute Genome Sequencing Platform"/>
            <person name="Ma L.-J."/>
            <person name="Dead R."/>
            <person name="Young S.K."/>
            <person name="Zeng Q."/>
            <person name="Gargeya S."/>
            <person name="Fitzgerald M."/>
            <person name="Haas B."/>
            <person name="Abouelleil A."/>
            <person name="Alvarado L."/>
            <person name="Arachchi H.M."/>
            <person name="Berlin A."/>
            <person name="Brown A."/>
            <person name="Chapman S.B."/>
            <person name="Chen Z."/>
            <person name="Dunbar C."/>
            <person name="Freedman E."/>
            <person name="Gearin G."/>
            <person name="Gellesch M."/>
            <person name="Goldberg J."/>
            <person name="Griggs A."/>
            <person name="Gujja S."/>
            <person name="Heiman D."/>
            <person name="Howarth C."/>
            <person name="Larson L."/>
            <person name="Lui A."/>
            <person name="MacDonald P.J.P."/>
            <person name="Mehta T."/>
            <person name="Montmayeur A."/>
            <person name="Murphy C."/>
            <person name="Neiman D."/>
            <person name="Pearson M."/>
            <person name="Priest M."/>
            <person name="Roberts A."/>
            <person name="Saif S."/>
            <person name="Shea T."/>
            <person name="Shenoy N."/>
            <person name="Sisk P."/>
            <person name="Stolte C."/>
            <person name="Sykes S."/>
            <person name="Yandava C."/>
            <person name="Wortman J."/>
            <person name="Nusbaum C."/>
            <person name="Birren B."/>
        </authorList>
    </citation>
    <scope>NUCLEOTIDE SEQUENCE</scope>
    <source>
        <strain evidence="2">R3-111a-1</strain>
    </source>
</reference>
<dbReference type="VEuPathDB" id="FungiDB:GGTG_05582"/>
<reference evidence="2" key="2">
    <citation type="submission" date="2010-07" db="EMBL/GenBank/DDBJ databases">
        <authorList>
            <consortium name="The Broad Institute Genome Sequencing Platform"/>
            <consortium name="Broad Institute Genome Sequencing Center for Infectious Disease"/>
            <person name="Ma L.-J."/>
            <person name="Dead R."/>
            <person name="Young S."/>
            <person name="Zeng Q."/>
            <person name="Koehrsen M."/>
            <person name="Alvarado L."/>
            <person name="Berlin A."/>
            <person name="Chapman S.B."/>
            <person name="Chen Z."/>
            <person name="Freedman E."/>
            <person name="Gellesch M."/>
            <person name="Goldberg J."/>
            <person name="Griggs A."/>
            <person name="Gujja S."/>
            <person name="Heilman E.R."/>
            <person name="Heiman D."/>
            <person name="Hepburn T."/>
            <person name="Howarth C."/>
            <person name="Jen D."/>
            <person name="Larson L."/>
            <person name="Mehta T."/>
            <person name="Neiman D."/>
            <person name="Pearson M."/>
            <person name="Roberts A."/>
            <person name="Saif S."/>
            <person name="Shea T."/>
            <person name="Shenoy N."/>
            <person name="Sisk P."/>
            <person name="Stolte C."/>
            <person name="Sykes S."/>
            <person name="Walk T."/>
            <person name="White J."/>
            <person name="Yandava C."/>
            <person name="Haas B."/>
            <person name="Nusbaum C."/>
            <person name="Birren B."/>
        </authorList>
    </citation>
    <scope>NUCLEOTIDE SEQUENCE</scope>
    <source>
        <strain evidence="2">R3-111a-1</strain>
    </source>
</reference>
<feature type="compositionally biased region" description="Basic and acidic residues" evidence="1">
    <location>
        <begin position="1"/>
        <end position="25"/>
    </location>
</feature>
<accession>J3NWB8</accession>
<proteinExistence type="predicted"/>
<dbReference type="EnsemblFungi" id="EJT75650">
    <property type="protein sequence ID" value="EJT75650"/>
    <property type="gene ID" value="GGTG_05582"/>
</dbReference>
<dbReference type="GeneID" id="20346040"/>
<evidence type="ECO:0000313" key="3">
    <source>
        <dbReference type="EnsemblFungi" id="EJT75650"/>
    </source>
</evidence>
<reference evidence="3" key="4">
    <citation type="journal article" date="2015" name="G3 (Bethesda)">
        <title>Genome sequences of three phytopathogenic species of the Magnaporthaceae family of fungi.</title>
        <authorList>
            <person name="Okagaki L.H."/>
            <person name="Nunes C.C."/>
            <person name="Sailsbery J."/>
            <person name="Clay B."/>
            <person name="Brown D."/>
            <person name="John T."/>
            <person name="Oh Y."/>
            <person name="Young N."/>
            <person name="Fitzgerald M."/>
            <person name="Haas B.J."/>
            <person name="Zeng Q."/>
            <person name="Young S."/>
            <person name="Adiconis X."/>
            <person name="Fan L."/>
            <person name="Levin J.Z."/>
            <person name="Mitchell T.K."/>
            <person name="Okubara P.A."/>
            <person name="Farman M.L."/>
            <person name="Kohn L.M."/>
            <person name="Birren B."/>
            <person name="Ma L.-J."/>
            <person name="Dean R.A."/>
        </authorList>
    </citation>
    <scope>NUCLEOTIDE SEQUENCE</scope>
    <source>
        <strain evidence="3">R3-111a-1</strain>
    </source>
</reference>
<feature type="compositionally biased region" description="Low complexity" evidence="1">
    <location>
        <begin position="59"/>
        <end position="69"/>
    </location>
</feature>
<feature type="region of interest" description="Disordered" evidence="1">
    <location>
        <begin position="1"/>
        <end position="106"/>
    </location>
</feature>
<keyword evidence="4" id="KW-1185">Reference proteome</keyword>
<feature type="compositionally biased region" description="Basic and acidic residues" evidence="1">
    <location>
        <begin position="72"/>
        <end position="83"/>
    </location>
</feature>
<reference evidence="3" key="5">
    <citation type="submission" date="2018-04" db="UniProtKB">
        <authorList>
            <consortium name="EnsemblFungi"/>
        </authorList>
    </citation>
    <scope>IDENTIFICATION</scope>
    <source>
        <strain evidence="3">R3-111a-1</strain>
    </source>
</reference>
<name>J3NWB8_GAET3</name>
<reference evidence="4" key="1">
    <citation type="submission" date="2010-07" db="EMBL/GenBank/DDBJ databases">
        <title>The genome sequence of Gaeumannomyces graminis var. tritici strain R3-111a-1.</title>
        <authorList>
            <consortium name="The Broad Institute Genome Sequencing Platform"/>
            <person name="Ma L.-J."/>
            <person name="Dead R."/>
            <person name="Young S."/>
            <person name="Zeng Q."/>
            <person name="Koehrsen M."/>
            <person name="Alvarado L."/>
            <person name="Berlin A."/>
            <person name="Chapman S.B."/>
            <person name="Chen Z."/>
            <person name="Freedman E."/>
            <person name="Gellesch M."/>
            <person name="Goldberg J."/>
            <person name="Griggs A."/>
            <person name="Gujja S."/>
            <person name="Heilman E.R."/>
            <person name="Heiman D."/>
            <person name="Hepburn T."/>
            <person name="Howarth C."/>
            <person name="Jen D."/>
            <person name="Larson L."/>
            <person name="Mehta T."/>
            <person name="Neiman D."/>
            <person name="Pearson M."/>
            <person name="Roberts A."/>
            <person name="Saif S."/>
            <person name="Shea T."/>
            <person name="Shenoy N."/>
            <person name="Sisk P."/>
            <person name="Stolte C."/>
            <person name="Sykes S."/>
            <person name="Walk T."/>
            <person name="White J."/>
            <person name="Yandava C."/>
            <person name="Haas B."/>
            <person name="Nusbaum C."/>
            <person name="Birren B."/>
        </authorList>
    </citation>
    <scope>NUCLEOTIDE SEQUENCE [LARGE SCALE GENOMIC DNA]</scope>
    <source>
        <strain evidence="4">R3-111a-1</strain>
    </source>
</reference>
<evidence type="ECO:0000313" key="4">
    <source>
        <dbReference type="Proteomes" id="UP000006039"/>
    </source>
</evidence>
<dbReference type="AlphaFoldDB" id="J3NWB8"/>
<dbReference type="RefSeq" id="XP_009221650.1">
    <property type="nucleotide sequence ID" value="XM_009223386.1"/>
</dbReference>
<protein>
    <submittedName>
        <fullName evidence="2 3">Uncharacterized protein</fullName>
    </submittedName>
</protein>
<dbReference type="Proteomes" id="UP000006039">
    <property type="component" value="Unassembled WGS sequence"/>
</dbReference>
<evidence type="ECO:0000313" key="2">
    <source>
        <dbReference type="EMBL" id="EJT75650.1"/>
    </source>
</evidence>
<sequence>MSRSQRVEPREAAEHHTGDSKDAARGSHSAARPGAASRPKGGDGAQKSRAGSGGGSGGQMPQQQQQQQAEDVEQRHPHIGDCRVDDDDDAPRRDQQQHSGQPPSCWLGNTAIADGYEDYSGVWSDLDRYLTELELAQMRASFTRLGATLTGARGRLAARAVPRRAGANPACEETAFF</sequence>
<organism evidence="2">
    <name type="scientific">Gaeumannomyces tritici (strain R3-111a-1)</name>
    <name type="common">Wheat and barley take-all root rot fungus</name>
    <name type="synonym">Gaeumannomyces graminis var. tritici</name>
    <dbReference type="NCBI Taxonomy" id="644352"/>
    <lineage>
        <taxon>Eukaryota</taxon>
        <taxon>Fungi</taxon>
        <taxon>Dikarya</taxon>
        <taxon>Ascomycota</taxon>
        <taxon>Pezizomycotina</taxon>
        <taxon>Sordariomycetes</taxon>
        <taxon>Sordariomycetidae</taxon>
        <taxon>Magnaporthales</taxon>
        <taxon>Magnaporthaceae</taxon>
        <taxon>Gaeumannomyces</taxon>
    </lineage>
</organism>
<evidence type="ECO:0000256" key="1">
    <source>
        <dbReference type="SAM" id="MobiDB-lite"/>
    </source>
</evidence>
<dbReference type="EMBL" id="GL385397">
    <property type="protein sequence ID" value="EJT75650.1"/>
    <property type="molecule type" value="Genomic_DNA"/>
</dbReference>